<dbReference type="InterPro" id="IPR043917">
    <property type="entry name" value="DUF5753"/>
</dbReference>
<dbReference type="SMART" id="SM00530">
    <property type="entry name" value="HTH_XRE"/>
    <property type="match status" value="1"/>
</dbReference>
<reference evidence="2" key="1">
    <citation type="submission" date="2020-11" db="EMBL/GenBank/DDBJ databases">
        <title>Sequencing the genomes of 1000 actinobacteria strains.</title>
        <authorList>
            <person name="Klenk H.-P."/>
        </authorList>
    </citation>
    <scope>NUCLEOTIDE SEQUENCE</scope>
    <source>
        <strain evidence="2">DSM 43175</strain>
    </source>
</reference>
<dbReference type="InterPro" id="IPR010982">
    <property type="entry name" value="Lambda_DNA-bd_dom_sf"/>
</dbReference>
<evidence type="ECO:0000313" key="3">
    <source>
        <dbReference type="Proteomes" id="UP000614047"/>
    </source>
</evidence>
<dbReference type="AlphaFoldDB" id="A0A931DKR7"/>
<dbReference type="Gene3D" id="1.10.260.40">
    <property type="entry name" value="lambda repressor-like DNA-binding domains"/>
    <property type="match status" value="1"/>
</dbReference>
<name>A0A931DKR7_9ACTN</name>
<dbReference type="SUPFAM" id="SSF47413">
    <property type="entry name" value="lambda repressor-like DNA-binding domains"/>
    <property type="match status" value="1"/>
</dbReference>
<keyword evidence="3" id="KW-1185">Reference proteome</keyword>
<comment type="caution">
    <text evidence="2">The sequence shown here is derived from an EMBL/GenBank/DDBJ whole genome shotgun (WGS) entry which is preliminary data.</text>
</comment>
<accession>A0A931DKR7</accession>
<dbReference type="Proteomes" id="UP000614047">
    <property type="component" value="Unassembled WGS sequence"/>
</dbReference>
<evidence type="ECO:0000259" key="1">
    <source>
        <dbReference type="PROSITE" id="PS50943"/>
    </source>
</evidence>
<dbReference type="Pfam" id="PF13560">
    <property type="entry name" value="HTH_31"/>
    <property type="match status" value="1"/>
</dbReference>
<dbReference type="CDD" id="cd00093">
    <property type="entry name" value="HTH_XRE"/>
    <property type="match status" value="1"/>
</dbReference>
<feature type="domain" description="HTH cro/C1-type" evidence="1">
    <location>
        <begin position="18"/>
        <end position="72"/>
    </location>
</feature>
<dbReference type="PROSITE" id="PS50943">
    <property type="entry name" value="HTH_CROC1"/>
    <property type="match status" value="1"/>
</dbReference>
<proteinExistence type="predicted"/>
<sequence>MAVVKTPTLRGRRLALELRRLRERSDLGQAEVARRLSWSRSKISRIEDAATRPTAKDVQGLLQLYGLDSDRHDAILQLLEDSWQRGWWTAYGDAFTGNYVLLEDQAPEIRGYETTAVPGLLQTPDYARALIRGVRRVEANELDRLVAARIARQAVLERVNPPDVHFVISESVLRFQIEHADLMRKQVSALWQAAVERPNVTIQILPFTAAIPHALEGPFTLFSFPGDHGLDVGHSEGALGEWYAESEAQLTRLRVAFAGVCEAALSPAESADWLAARTRE</sequence>
<dbReference type="InterPro" id="IPR001387">
    <property type="entry name" value="Cro/C1-type_HTH"/>
</dbReference>
<dbReference type="Pfam" id="PF19054">
    <property type="entry name" value="DUF5753"/>
    <property type="match status" value="1"/>
</dbReference>
<dbReference type="RefSeq" id="WP_197012419.1">
    <property type="nucleotide sequence ID" value="NZ_BAABES010000010.1"/>
</dbReference>
<evidence type="ECO:0000313" key="2">
    <source>
        <dbReference type="EMBL" id="MBG6089877.1"/>
    </source>
</evidence>
<organism evidence="2 3">
    <name type="scientific">Actinomadura viridis</name>
    <dbReference type="NCBI Taxonomy" id="58110"/>
    <lineage>
        <taxon>Bacteria</taxon>
        <taxon>Bacillati</taxon>
        <taxon>Actinomycetota</taxon>
        <taxon>Actinomycetes</taxon>
        <taxon>Streptosporangiales</taxon>
        <taxon>Thermomonosporaceae</taxon>
        <taxon>Actinomadura</taxon>
    </lineage>
</organism>
<dbReference type="EMBL" id="JADOUA010000001">
    <property type="protein sequence ID" value="MBG6089877.1"/>
    <property type="molecule type" value="Genomic_DNA"/>
</dbReference>
<dbReference type="GO" id="GO:0003677">
    <property type="term" value="F:DNA binding"/>
    <property type="evidence" value="ECO:0007669"/>
    <property type="project" value="InterPro"/>
</dbReference>
<protein>
    <submittedName>
        <fullName evidence="2">Transcriptional regulator with XRE-family HTH domain</fullName>
    </submittedName>
</protein>
<gene>
    <name evidence="2" type="ORF">IW256_003990</name>
</gene>